<reference evidence="3 4" key="1">
    <citation type="submission" date="2018-03" db="EMBL/GenBank/DDBJ databases">
        <title>Genomic Encyclopedia of Type Strains, Phase III (KMG-III): the genomes of soil and plant-associated and newly described type strains.</title>
        <authorList>
            <person name="Whitman W."/>
        </authorList>
    </citation>
    <scope>NUCLEOTIDE SEQUENCE [LARGE SCALE GENOMIC DNA]</scope>
    <source>
        <strain evidence="3 4">CGMCC 1.12152</strain>
    </source>
</reference>
<dbReference type="SUPFAM" id="SSF159594">
    <property type="entry name" value="XCC0632-like"/>
    <property type="match status" value="1"/>
</dbReference>
<evidence type="ECO:0000259" key="2">
    <source>
        <dbReference type="Pfam" id="PF03886"/>
    </source>
</evidence>
<dbReference type="PROSITE" id="PS51257">
    <property type="entry name" value="PROKAR_LIPOPROTEIN"/>
    <property type="match status" value="1"/>
</dbReference>
<dbReference type="OrthoDB" id="5600407at2"/>
<keyword evidence="1" id="KW-0732">Signal</keyword>
<dbReference type="Gene3D" id="3.40.50.10610">
    <property type="entry name" value="ABC-type transport auxiliary lipoprotein component"/>
    <property type="match status" value="1"/>
</dbReference>
<name>A0A2T0V187_9GAMM</name>
<evidence type="ECO:0000313" key="4">
    <source>
        <dbReference type="Proteomes" id="UP000237647"/>
    </source>
</evidence>
<gene>
    <name evidence="3" type="ORF">B0H98_10710</name>
</gene>
<dbReference type="AlphaFoldDB" id="A0A2T0V187"/>
<sequence>MRLLALKIAALLSLCIVLSACASSVTPPARYMLPDSQLVNTPSIPQGTLQVRAPRLAHYLDVDGIVMQLDDITLNEAREHQWAESLGRQLARSLRGQLSRELPDIRVVREDGGQSQALTLRLDIDQFQGRHDGLAVTSGQWQLRAANDELLAMESFSAQTPLDNDGYPALVRALSASWDKVAQQIADQVRKGNYFTARP</sequence>
<organism evidence="3 4">
    <name type="scientific">Vreelandella songnenensis</name>
    <dbReference type="NCBI Taxonomy" id="1176243"/>
    <lineage>
        <taxon>Bacteria</taxon>
        <taxon>Pseudomonadati</taxon>
        <taxon>Pseudomonadota</taxon>
        <taxon>Gammaproteobacteria</taxon>
        <taxon>Oceanospirillales</taxon>
        <taxon>Halomonadaceae</taxon>
        <taxon>Vreelandella</taxon>
    </lineage>
</organism>
<accession>A0A2T0V187</accession>
<keyword evidence="4" id="KW-1185">Reference proteome</keyword>
<proteinExistence type="predicted"/>
<dbReference type="InterPro" id="IPR005586">
    <property type="entry name" value="ABC_trans_aux"/>
</dbReference>
<protein>
    <recommendedName>
        <fullName evidence="2">ABC-type transport auxiliary lipoprotein component domain-containing protein</fullName>
    </recommendedName>
</protein>
<feature type="domain" description="ABC-type transport auxiliary lipoprotein component" evidence="2">
    <location>
        <begin position="33"/>
        <end position="186"/>
    </location>
</feature>
<dbReference type="EMBL" id="PVTK01000007">
    <property type="protein sequence ID" value="PRY63867.1"/>
    <property type="molecule type" value="Genomic_DNA"/>
</dbReference>
<feature type="signal peptide" evidence="1">
    <location>
        <begin position="1"/>
        <end position="22"/>
    </location>
</feature>
<feature type="chain" id="PRO_5015535441" description="ABC-type transport auxiliary lipoprotein component domain-containing protein" evidence="1">
    <location>
        <begin position="23"/>
        <end position="199"/>
    </location>
</feature>
<dbReference type="RefSeq" id="WP_106375278.1">
    <property type="nucleotide sequence ID" value="NZ_PVTK01000007.1"/>
</dbReference>
<comment type="caution">
    <text evidence="3">The sequence shown here is derived from an EMBL/GenBank/DDBJ whole genome shotgun (WGS) entry which is preliminary data.</text>
</comment>
<dbReference type="Proteomes" id="UP000237647">
    <property type="component" value="Unassembled WGS sequence"/>
</dbReference>
<dbReference type="Pfam" id="PF03886">
    <property type="entry name" value="ABC_trans_aux"/>
    <property type="match status" value="1"/>
</dbReference>
<evidence type="ECO:0000313" key="3">
    <source>
        <dbReference type="EMBL" id="PRY63867.1"/>
    </source>
</evidence>
<evidence type="ECO:0000256" key="1">
    <source>
        <dbReference type="SAM" id="SignalP"/>
    </source>
</evidence>